<dbReference type="PANTHER" id="PTHR36837">
    <property type="entry name" value="POLY(3-HYDROXYALKANOATE) POLYMERASE SUBUNIT PHAC"/>
    <property type="match status" value="1"/>
</dbReference>
<evidence type="ECO:0000256" key="1">
    <source>
        <dbReference type="SAM" id="MobiDB-lite"/>
    </source>
</evidence>
<dbReference type="Pfam" id="PF00561">
    <property type="entry name" value="Abhydrolase_1"/>
    <property type="match status" value="1"/>
</dbReference>
<protein>
    <submittedName>
        <fullName evidence="3">Polyhydroxyalkanoate synthase</fullName>
    </submittedName>
</protein>
<evidence type="ECO:0000313" key="3">
    <source>
        <dbReference type="EMBL" id="SME91912.1"/>
    </source>
</evidence>
<dbReference type="EMBL" id="FWZX01000001">
    <property type="protein sequence ID" value="SME91912.1"/>
    <property type="molecule type" value="Genomic_DNA"/>
</dbReference>
<feature type="compositionally biased region" description="Polar residues" evidence="1">
    <location>
        <begin position="39"/>
        <end position="50"/>
    </location>
</feature>
<reference evidence="3 4" key="1">
    <citation type="submission" date="2017-04" db="EMBL/GenBank/DDBJ databases">
        <authorList>
            <person name="Afonso C.L."/>
            <person name="Miller P.J."/>
            <person name="Scott M.A."/>
            <person name="Spackman E."/>
            <person name="Goraichik I."/>
            <person name="Dimitrov K.M."/>
            <person name="Suarez D.L."/>
            <person name="Swayne D.E."/>
        </authorList>
    </citation>
    <scope>NUCLEOTIDE SEQUENCE [LARGE SCALE GENOMIC DNA]</scope>
    <source>
        <strain evidence="3 4">USBA 355</strain>
    </source>
</reference>
<dbReference type="InterPro" id="IPR029058">
    <property type="entry name" value="AB_hydrolase_fold"/>
</dbReference>
<sequence>MPPRQGPRQGPRPLPLHLSVAAATWIASRAAWPLWSGGSPPSNGRSTQDAAASPPVGPLPRALAERSAELRQSLGDVDPERFGAALDRAISARGRSLVEAIERYRRHPYRRRLTDPPTLWADGPARLLDYGAAGGSADRRDGPPLLVVPSLINRAYVLDLSERRSLLRWLAGAGFRPLLLDWGAPDAERRQFTLTDYVAGTLDGALDAVLEVSGRAPLLLGYCMGGLLALALAQRRQRDLAGLALLATPWDFHAGSTLHGPLGRAAVLGCAPALDLFGELPVDAIQALFASLDPELGVRKFLAFARLDPDGRRAEDFVALEDWLNDGVPLAAPVARECLGGWYGENTPARGLWRIAGRPVEPAAVELPSLVLVPAQDRIVPPASALALGEAIPGAEIRRPATGHIGMVVSGGAPEAVWRPLADWLSAQA</sequence>
<name>A0A1Y6BBD4_9PROT</name>
<proteinExistence type="predicted"/>
<dbReference type="SUPFAM" id="SSF53474">
    <property type="entry name" value="alpha/beta-Hydrolases"/>
    <property type="match status" value="1"/>
</dbReference>
<feature type="region of interest" description="Disordered" evidence="1">
    <location>
        <begin position="36"/>
        <end position="60"/>
    </location>
</feature>
<gene>
    <name evidence="3" type="ORF">SAMN05428998_101452</name>
</gene>
<evidence type="ECO:0000313" key="4">
    <source>
        <dbReference type="Proteomes" id="UP000192917"/>
    </source>
</evidence>
<dbReference type="Gene3D" id="3.40.50.1820">
    <property type="entry name" value="alpha/beta hydrolase"/>
    <property type="match status" value="1"/>
</dbReference>
<keyword evidence="4" id="KW-1185">Reference proteome</keyword>
<dbReference type="Proteomes" id="UP000192917">
    <property type="component" value="Unassembled WGS sequence"/>
</dbReference>
<organism evidence="3 4">
    <name type="scientific">Tistlia consotensis USBA 355</name>
    <dbReference type="NCBI Taxonomy" id="560819"/>
    <lineage>
        <taxon>Bacteria</taxon>
        <taxon>Pseudomonadati</taxon>
        <taxon>Pseudomonadota</taxon>
        <taxon>Alphaproteobacteria</taxon>
        <taxon>Rhodospirillales</taxon>
        <taxon>Rhodovibrionaceae</taxon>
        <taxon>Tistlia</taxon>
    </lineage>
</organism>
<dbReference type="InterPro" id="IPR000073">
    <property type="entry name" value="AB_hydrolase_1"/>
</dbReference>
<dbReference type="PANTHER" id="PTHR36837:SF2">
    <property type="entry name" value="POLY(3-HYDROXYALKANOATE) POLYMERASE SUBUNIT PHAC"/>
    <property type="match status" value="1"/>
</dbReference>
<dbReference type="InterPro" id="IPR051321">
    <property type="entry name" value="PHA/PHB_synthase"/>
</dbReference>
<evidence type="ECO:0000259" key="2">
    <source>
        <dbReference type="Pfam" id="PF00561"/>
    </source>
</evidence>
<dbReference type="STRING" id="560819.SAMN05428998_101452"/>
<accession>A0A1Y6BBD4</accession>
<dbReference type="AlphaFoldDB" id="A0A1Y6BBD4"/>
<feature type="domain" description="AB hydrolase-1" evidence="2">
    <location>
        <begin position="143"/>
        <end position="407"/>
    </location>
</feature>